<proteinExistence type="predicted"/>
<dbReference type="InterPro" id="IPR019614">
    <property type="entry name" value="SAM-dep_methyl-trfase"/>
</dbReference>
<dbReference type="EMBL" id="OBMQ01000018">
    <property type="protein sequence ID" value="SOC25174.1"/>
    <property type="molecule type" value="Genomic_DNA"/>
</dbReference>
<dbReference type="InterPro" id="IPR041532">
    <property type="entry name" value="RlmI-like_PUA"/>
</dbReference>
<feature type="domain" description="S-adenosylmethionine-dependent methyltransferase" evidence="4">
    <location>
        <begin position="172"/>
        <end position="346"/>
    </location>
</feature>
<evidence type="ECO:0000259" key="4">
    <source>
        <dbReference type="Pfam" id="PF10672"/>
    </source>
</evidence>
<protein>
    <submittedName>
        <fullName evidence="6">SAM-dependent methyltransferase</fullName>
    </submittedName>
</protein>
<name>A0A285TQ05_9BACL</name>
<keyword evidence="1 6" id="KW-0489">Methyltransferase</keyword>
<dbReference type="PANTHER" id="PTHR43042:SF3">
    <property type="entry name" value="RIBOSOMAL RNA LARGE SUBUNIT METHYLTRANSFERASE YWBD-RELATED"/>
    <property type="match status" value="1"/>
</dbReference>
<dbReference type="GO" id="GO:0032259">
    <property type="term" value="P:methylation"/>
    <property type="evidence" value="ECO:0007669"/>
    <property type="project" value="UniProtKB-KW"/>
</dbReference>
<reference evidence="7" key="1">
    <citation type="submission" date="2017-08" db="EMBL/GenBank/DDBJ databases">
        <authorList>
            <person name="Varghese N."/>
            <person name="Submissions S."/>
        </authorList>
    </citation>
    <scope>NUCLEOTIDE SEQUENCE [LARGE SCALE GENOMIC DNA]</scope>
    <source>
        <strain evidence="7">JC22</strain>
    </source>
</reference>
<keyword evidence="3" id="KW-0949">S-adenosyl-L-methionine</keyword>
<feature type="domain" description="RlmI-like PUA" evidence="5">
    <location>
        <begin position="7"/>
        <end position="70"/>
    </location>
</feature>
<gene>
    <name evidence="6" type="ORF">SAMN05880501_11834</name>
</gene>
<dbReference type="InterPro" id="IPR029063">
    <property type="entry name" value="SAM-dependent_MTases_sf"/>
</dbReference>
<sequence>MKQLRKVQLQSKSIKDITNGYPLILKDAIETPDIPLEEGNLLHLVDKSGGYIATGYYGTQNKGIGWVLTRKEKEQIDKKFFAKKIREAVEKRANLFASEDTTAFRVFNGEGDGIGGLTIDFFNGFYMVSWYSEGIYSFQEDIYHALDEVVQTRGVYEKLRFNTNGQYVKQDDYVSGEKGEFPLIVLENKMKFAVDLNDDAMTGIFLDQRNVRKALRDKYSEGKTVLNTFSYTGAFSVAAVLGGSTGTTSVDLAKRSLPKTIQQFEVNDIDYHTQDIKVMNVFDYFSYAARHELKFDVVVLDPPSFARTKKMTFSTAKDYPKLLKDALKITNEGGLIIASTNNASFNMKKFKTFIDKAFKETNTRYKIVEEHQLPEDFTVPHNFPEFNYLKVVFIKVMDVNL</sequence>
<dbReference type="CDD" id="cd02440">
    <property type="entry name" value="AdoMet_MTases"/>
    <property type="match status" value="1"/>
</dbReference>
<evidence type="ECO:0000256" key="2">
    <source>
        <dbReference type="ARBA" id="ARBA00022679"/>
    </source>
</evidence>
<dbReference type="GO" id="GO:0003723">
    <property type="term" value="F:RNA binding"/>
    <property type="evidence" value="ECO:0007669"/>
    <property type="project" value="InterPro"/>
</dbReference>
<dbReference type="GO" id="GO:0008168">
    <property type="term" value="F:methyltransferase activity"/>
    <property type="evidence" value="ECO:0007669"/>
    <property type="project" value="UniProtKB-KW"/>
</dbReference>
<keyword evidence="2 6" id="KW-0808">Transferase</keyword>
<dbReference type="Gene3D" id="3.30.750.80">
    <property type="entry name" value="RNA methyltransferase domain (HRMD) like"/>
    <property type="match status" value="1"/>
</dbReference>
<organism evidence="6 7">
    <name type="scientific">Ureibacillus xyleni</name>
    <dbReference type="NCBI Taxonomy" id="614648"/>
    <lineage>
        <taxon>Bacteria</taxon>
        <taxon>Bacillati</taxon>
        <taxon>Bacillota</taxon>
        <taxon>Bacilli</taxon>
        <taxon>Bacillales</taxon>
        <taxon>Caryophanaceae</taxon>
        <taxon>Ureibacillus</taxon>
    </lineage>
</organism>
<dbReference type="AlphaFoldDB" id="A0A285TQ05"/>
<dbReference type="CDD" id="cd11572">
    <property type="entry name" value="RlmI_M_like"/>
    <property type="match status" value="1"/>
</dbReference>
<dbReference type="Gene3D" id="3.40.50.150">
    <property type="entry name" value="Vaccinia Virus protein VP39"/>
    <property type="match status" value="1"/>
</dbReference>
<evidence type="ECO:0000313" key="7">
    <source>
        <dbReference type="Proteomes" id="UP000219636"/>
    </source>
</evidence>
<dbReference type="OrthoDB" id="9805492at2"/>
<evidence type="ECO:0000313" key="6">
    <source>
        <dbReference type="EMBL" id="SOC25174.1"/>
    </source>
</evidence>
<dbReference type="PANTHER" id="PTHR43042">
    <property type="entry name" value="SAM-DEPENDENT METHYLTRANSFERASE"/>
    <property type="match status" value="1"/>
</dbReference>
<keyword evidence="7" id="KW-1185">Reference proteome</keyword>
<dbReference type="SUPFAM" id="SSF88697">
    <property type="entry name" value="PUA domain-like"/>
    <property type="match status" value="1"/>
</dbReference>
<dbReference type="Proteomes" id="UP000219636">
    <property type="component" value="Unassembled WGS sequence"/>
</dbReference>
<dbReference type="Gene3D" id="2.30.130.10">
    <property type="entry name" value="PUA domain"/>
    <property type="match status" value="1"/>
</dbReference>
<dbReference type="InterPro" id="IPR015947">
    <property type="entry name" value="PUA-like_sf"/>
</dbReference>
<dbReference type="Pfam" id="PF17785">
    <property type="entry name" value="PUA_3"/>
    <property type="match status" value="1"/>
</dbReference>
<evidence type="ECO:0000256" key="3">
    <source>
        <dbReference type="ARBA" id="ARBA00022691"/>
    </source>
</evidence>
<dbReference type="SUPFAM" id="SSF53335">
    <property type="entry name" value="S-adenosyl-L-methionine-dependent methyltransferases"/>
    <property type="match status" value="1"/>
</dbReference>
<accession>A0A285TQ05</accession>
<dbReference type="Pfam" id="PF10672">
    <property type="entry name" value="Methyltrans_SAM"/>
    <property type="match status" value="1"/>
</dbReference>
<dbReference type="InterPro" id="IPR036974">
    <property type="entry name" value="PUA_sf"/>
</dbReference>
<evidence type="ECO:0000259" key="5">
    <source>
        <dbReference type="Pfam" id="PF17785"/>
    </source>
</evidence>
<evidence type="ECO:0000256" key="1">
    <source>
        <dbReference type="ARBA" id="ARBA00022603"/>
    </source>
</evidence>
<dbReference type="RefSeq" id="WP_097075144.1">
    <property type="nucleotide sequence ID" value="NZ_OBMQ01000018.1"/>
</dbReference>